<feature type="compositionally biased region" description="Low complexity" evidence="1">
    <location>
        <begin position="41"/>
        <end position="57"/>
    </location>
</feature>
<gene>
    <name evidence="3" type="primary">LOC105052034</name>
</gene>
<accession>A0A6I9RRR3</accession>
<reference evidence="3" key="1">
    <citation type="submission" date="2025-08" db="UniProtKB">
        <authorList>
            <consortium name="RefSeq"/>
        </authorList>
    </citation>
    <scope>IDENTIFICATION</scope>
</reference>
<organism evidence="2 3">
    <name type="scientific">Elaeis guineensis var. tenera</name>
    <name type="common">Oil palm</name>
    <dbReference type="NCBI Taxonomy" id="51953"/>
    <lineage>
        <taxon>Eukaryota</taxon>
        <taxon>Viridiplantae</taxon>
        <taxon>Streptophyta</taxon>
        <taxon>Embryophyta</taxon>
        <taxon>Tracheophyta</taxon>
        <taxon>Spermatophyta</taxon>
        <taxon>Magnoliopsida</taxon>
        <taxon>Liliopsida</taxon>
        <taxon>Arecaceae</taxon>
        <taxon>Arecoideae</taxon>
        <taxon>Cocoseae</taxon>
        <taxon>Elaeidinae</taxon>
        <taxon>Elaeis</taxon>
    </lineage>
</organism>
<dbReference type="AlphaFoldDB" id="A0A6I9RRR3"/>
<dbReference type="OrthoDB" id="783251at2759"/>
<dbReference type="RefSeq" id="XP_010931027.1">
    <property type="nucleotide sequence ID" value="XM_010932725.3"/>
</dbReference>
<dbReference type="InParanoid" id="A0A6I9RRR3"/>
<evidence type="ECO:0000313" key="3">
    <source>
        <dbReference type="RefSeq" id="XP_010931027.1"/>
    </source>
</evidence>
<evidence type="ECO:0000256" key="1">
    <source>
        <dbReference type="SAM" id="MobiDB-lite"/>
    </source>
</evidence>
<dbReference type="PANTHER" id="PTHR34190:SF4">
    <property type="entry name" value="EXPRESSED PROTEIN"/>
    <property type="match status" value="1"/>
</dbReference>
<name>A0A6I9RRR3_ELAGV</name>
<keyword evidence="2" id="KW-1185">Reference proteome</keyword>
<dbReference type="KEGG" id="egu:105052034"/>
<feature type="region of interest" description="Disordered" evidence="1">
    <location>
        <begin position="102"/>
        <end position="145"/>
    </location>
</feature>
<protein>
    <submittedName>
        <fullName evidence="3">Uncharacterized protein LOC105052034</fullName>
    </submittedName>
</protein>
<feature type="region of interest" description="Disordered" evidence="1">
    <location>
        <begin position="30"/>
        <end position="69"/>
    </location>
</feature>
<dbReference type="FunCoup" id="A0A6I9RRR3">
    <property type="interactions" value="551"/>
</dbReference>
<feature type="compositionally biased region" description="Basic and acidic residues" evidence="1">
    <location>
        <begin position="102"/>
        <end position="120"/>
    </location>
</feature>
<dbReference type="GeneID" id="105052034"/>
<dbReference type="Proteomes" id="UP000504607">
    <property type="component" value="Chromosome 9"/>
</dbReference>
<sequence length="145" mass="16225">MVTAVGEPPSILDRVDRLDALLGYLERRESRVAVAKSPRASTTSSGTITTSDGGNSSVNSSPKCSARRRCRPVHDVMMEVQTKGNIMDRVDQLEYRLLKLEEDMEHEKKREEEERSPRSGDKRKHGKGLKSLVKSCVKGNLKTKD</sequence>
<dbReference type="PANTHER" id="PTHR34190">
    <property type="entry name" value="EXPRESSED PROTEIN"/>
    <property type="match status" value="1"/>
</dbReference>
<evidence type="ECO:0000313" key="2">
    <source>
        <dbReference type="Proteomes" id="UP000504607"/>
    </source>
</evidence>
<proteinExistence type="predicted"/>